<dbReference type="InterPro" id="IPR011055">
    <property type="entry name" value="Dup_hybrid_motif"/>
</dbReference>
<dbReference type="PANTHER" id="PTHR21666">
    <property type="entry name" value="PEPTIDASE-RELATED"/>
    <property type="match status" value="1"/>
</dbReference>
<dbReference type="SUPFAM" id="SSF51261">
    <property type="entry name" value="Duplicated hybrid motif"/>
    <property type="match status" value="1"/>
</dbReference>
<protein>
    <submittedName>
        <fullName evidence="8">Membrane protein</fullName>
    </submittedName>
</protein>
<evidence type="ECO:0000256" key="2">
    <source>
        <dbReference type="ARBA" id="ARBA00022670"/>
    </source>
</evidence>
<name>A0A916ZDQ8_9HYPH</name>
<comment type="caution">
    <text evidence="8">The sequence shown here is derived from an EMBL/GenBank/DDBJ whole genome shotgun (WGS) entry which is preliminary data.</text>
</comment>
<dbReference type="GO" id="GO:0004222">
    <property type="term" value="F:metalloendopeptidase activity"/>
    <property type="evidence" value="ECO:0007669"/>
    <property type="project" value="TreeGrafter"/>
</dbReference>
<dbReference type="InterPro" id="IPR050570">
    <property type="entry name" value="Cell_wall_metabolism_enzyme"/>
</dbReference>
<dbReference type="EMBL" id="BMIQ01000001">
    <property type="protein sequence ID" value="GGD88581.1"/>
    <property type="molecule type" value="Genomic_DNA"/>
</dbReference>
<comment type="cofactor">
    <cofactor evidence="1">
        <name>Zn(2+)</name>
        <dbReference type="ChEBI" id="CHEBI:29105"/>
    </cofactor>
</comment>
<dbReference type="InterPro" id="IPR016047">
    <property type="entry name" value="M23ase_b-sheet_dom"/>
</dbReference>
<feature type="domain" description="M23ase beta-sheet core" evidence="7">
    <location>
        <begin position="321"/>
        <end position="415"/>
    </location>
</feature>
<reference evidence="8" key="1">
    <citation type="journal article" date="2014" name="Int. J. Syst. Evol. Microbiol.">
        <title>Complete genome sequence of Corynebacterium casei LMG S-19264T (=DSM 44701T), isolated from a smear-ripened cheese.</title>
        <authorList>
            <consortium name="US DOE Joint Genome Institute (JGI-PGF)"/>
            <person name="Walter F."/>
            <person name="Albersmeier A."/>
            <person name="Kalinowski J."/>
            <person name="Ruckert C."/>
        </authorList>
    </citation>
    <scope>NUCLEOTIDE SEQUENCE</scope>
    <source>
        <strain evidence="8">CGMCC 1.15367</strain>
    </source>
</reference>
<keyword evidence="4" id="KW-0378">Hydrolase</keyword>
<evidence type="ECO:0000313" key="8">
    <source>
        <dbReference type="EMBL" id="GGD88581.1"/>
    </source>
</evidence>
<keyword evidence="9" id="KW-1185">Reference proteome</keyword>
<evidence type="ECO:0000259" key="7">
    <source>
        <dbReference type="Pfam" id="PF01551"/>
    </source>
</evidence>
<proteinExistence type="predicted"/>
<dbReference type="GO" id="GO:0046872">
    <property type="term" value="F:metal ion binding"/>
    <property type="evidence" value="ECO:0007669"/>
    <property type="project" value="UniProtKB-KW"/>
</dbReference>
<keyword evidence="2" id="KW-0645">Protease</keyword>
<keyword evidence="5" id="KW-0862">Zinc</keyword>
<dbReference type="CDD" id="cd12797">
    <property type="entry name" value="M23_peptidase"/>
    <property type="match status" value="1"/>
</dbReference>
<evidence type="ECO:0000256" key="4">
    <source>
        <dbReference type="ARBA" id="ARBA00022801"/>
    </source>
</evidence>
<accession>A0A916ZDQ8</accession>
<gene>
    <name evidence="8" type="ORF">GCM10011390_04150</name>
</gene>
<organism evidence="8 9">
    <name type="scientific">Aureimonas endophytica</name>
    <dbReference type="NCBI Taxonomy" id="2027858"/>
    <lineage>
        <taxon>Bacteria</taxon>
        <taxon>Pseudomonadati</taxon>
        <taxon>Pseudomonadota</taxon>
        <taxon>Alphaproteobacteria</taxon>
        <taxon>Hyphomicrobiales</taxon>
        <taxon>Aurantimonadaceae</taxon>
        <taxon>Aureimonas</taxon>
    </lineage>
</organism>
<dbReference type="PANTHER" id="PTHR21666:SF288">
    <property type="entry name" value="CELL DIVISION PROTEIN YTFB"/>
    <property type="match status" value="1"/>
</dbReference>
<evidence type="ECO:0000256" key="6">
    <source>
        <dbReference type="ARBA" id="ARBA00023049"/>
    </source>
</evidence>
<evidence type="ECO:0000256" key="1">
    <source>
        <dbReference type="ARBA" id="ARBA00001947"/>
    </source>
</evidence>
<dbReference type="Proteomes" id="UP000644699">
    <property type="component" value="Unassembled WGS sequence"/>
</dbReference>
<dbReference type="GO" id="GO:0006508">
    <property type="term" value="P:proteolysis"/>
    <property type="evidence" value="ECO:0007669"/>
    <property type="project" value="UniProtKB-KW"/>
</dbReference>
<dbReference type="RefSeq" id="WP_188906558.1">
    <property type="nucleotide sequence ID" value="NZ_BMIQ01000001.1"/>
</dbReference>
<dbReference type="AlphaFoldDB" id="A0A916ZDQ8"/>
<sequence length="429" mass="44828">MSATHHRGFFGRPHLATTITIAKGERVRQLTLRPWLLLASSTLAGCALAGIVACGLPGTLAFGGAAIPAATDPAPLARDYELRIAALRSEVERLTTRGFIDQAKVTSKVDVLLSQQADLAERYAKLGPLLERARSNGLLKTGIPVPQDRPSLASDPSAAPPALAFTEEAAKTDGLARFRLIDRSEPAGTEPSRSEAPTPDLIQAIGRSLDEAELRQIDGLEALAADARGRSDAIGAVLRTEGIEARGASRSLATGEGGPFVPVPAGHDFDTSLARLASALDALQAARETSRLLPLAAPVTSQTISSGFGIRSDPFLGREAMHTGVDFVAEPGTPVAATAPGKVVFAGDNGSYGNMVEIDHGNGLATRYAHLSRILVTVGDKVTVGMPVGQVGSTGRSTGAHLHYELRRAGDAIDPERYLRAGRRISALG</sequence>
<reference evidence="8" key="2">
    <citation type="submission" date="2020-09" db="EMBL/GenBank/DDBJ databases">
        <authorList>
            <person name="Sun Q."/>
            <person name="Zhou Y."/>
        </authorList>
    </citation>
    <scope>NUCLEOTIDE SEQUENCE</scope>
    <source>
        <strain evidence="8">CGMCC 1.15367</strain>
    </source>
</reference>
<dbReference type="FunFam" id="2.70.70.10:FF:000006">
    <property type="entry name" value="M23 family peptidase"/>
    <property type="match status" value="1"/>
</dbReference>
<evidence type="ECO:0000256" key="3">
    <source>
        <dbReference type="ARBA" id="ARBA00022723"/>
    </source>
</evidence>
<evidence type="ECO:0000256" key="5">
    <source>
        <dbReference type="ARBA" id="ARBA00022833"/>
    </source>
</evidence>
<keyword evidence="3" id="KW-0479">Metal-binding</keyword>
<dbReference type="Gene3D" id="2.70.70.10">
    <property type="entry name" value="Glucose Permease (Domain IIA)"/>
    <property type="match status" value="1"/>
</dbReference>
<dbReference type="Pfam" id="PF01551">
    <property type="entry name" value="Peptidase_M23"/>
    <property type="match status" value="1"/>
</dbReference>
<evidence type="ECO:0000313" key="9">
    <source>
        <dbReference type="Proteomes" id="UP000644699"/>
    </source>
</evidence>
<keyword evidence="6" id="KW-0482">Metalloprotease</keyword>